<protein>
    <submittedName>
        <fullName evidence="2">Uncharacterized protein</fullName>
    </submittedName>
</protein>
<feature type="region of interest" description="Disordered" evidence="1">
    <location>
        <begin position="214"/>
        <end position="246"/>
    </location>
</feature>
<accession>A0A6C0JLQ5</accession>
<proteinExistence type="predicted"/>
<organism evidence="2">
    <name type="scientific">viral metagenome</name>
    <dbReference type="NCBI Taxonomy" id="1070528"/>
    <lineage>
        <taxon>unclassified sequences</taxon>
        <taxon>metagenomes</taxon>
        <taxon>organismal metagenomes</taxon>
    </lineage>
</organism>
<reference evidence="2" key="1">
    <citation type="journal article" date="2020" name="Nature">
        <title>Giant virus diversity and host interactions through global metagenomics.</title>
        <authorList>
            <person name="Schulz F."/>
            <person name="Roux S."/>
            <person name="Paez-Espino D."/>
            <person name="Jungbluth S."/>
            <person name="Walsh D.A."/>
            <person name="Denef V.J."/>
            <person name="McMahon K.D."/>
            <person name="Konstantinidis K.T."/>
            <person name="Eloe-Fadrosh E.A."/>
            <person name="Kyrpides N.C."/>
            <person name="Woyke T."/>
        </authorList>
    </citation>
    <scope>NUCLEOTIDE SEQUENCE</scope>
    <source>
        <strain evidence="2">GVMAG-S-1035315-10</strain>
    </source>
</reference>
<dbReference type="AlphaFoldDB" id="A0A6C0JLQ5"/>
<name>A0A6C0JLQ5_9ZZZZ</name>
<dbReference type="EMBL" id="MN740663">
    <property type="protein sequence ID" value="QHU06685.1"/>
    <property type="molecule type" value="Genomic_DNA"/>
</dbReference>
<evidence type="ECO:0000313" key="2">
    <source>
        <dbReference type="EMBL" id="QHU06685.1"/>
    </source>
</evidence>
<evidence type="ECO:0000256" key="1">
    <source>
        <dbReference type="SAM" id="MobiDB-lite"/>
    </source>
</evidence>
<sequence length="246" mass="27664">MTKKRYFPLNFPFRHVHGPYKEHQIKKAKDIFKELYSEAEGLVVPPCITETYDHDFYLACPLFSSDNMEIALTRMRMLNVDLQSMVNLFNGTVSNQLKLIHRVILILKTCYSQTFAGDNSYLTGKEICIVSRAHNLDRASRLLLNVLNTSPGTPRPEAINLTSEDTPGSILSDISYSTSPAKRFAIEPFGLFNTMNMESEASDVVLLSSSNLDVNQSAGKKSSTKTRRESKEGRKVKAGNDEDTKE</sequence>
<feature type="compositionally biased region" description="Basic and acidic residues" evidence="1">
    <location>
        <begin position="226"/>
        <end position="246"/>
    </location>
</feature>